<accession>A0A2S9YP49</accession>
<dbReference type="PANTHER" id="PTHR46388">
    <property type="entry name" value="NHL REPEAT-CONTAINING PROTEIN 2"/>
    <property type="match status" value="1"/>
</dbReference>
<sequence>MAATPDLPDSSVPPPAGAGRARGFVLGLIALLILIDLLLSAVQSPLGPDTLEDAADVRRYLRATAQLDGAPWLLIGDSVVVGDTGQAELADWHEHRLVDYLEGELSTREDAVFRQVAFSGMLPVDMLAVVEALEREDPDARVSLLVELSPRHFSEAYAALETPSRPLFAELADRDEQRALGVPRVDEILAVVRKWAPIYRHRDRFVNAREQLVAPTQTSSEHPAERGNRVEALARLSVHYVDPQLDPESVQVAALREIARRCRAGGRRLAVFTVPLEDEFMTGIGRADTQGDYLAQLDNLLEPDGRQVALLPMDHPQFRAELFWDHVHLRPEGHRVLAINLLHQLGLSLARLPSTPELIAPWGFDASLVARLDAGSSDGAAWQAQFASPRGVAVSPDGRQIVIADTGNHVLRQLHGDLRVVSTLAGRPGVAGDLDGDRVVALLSGPSAPMFVGDAIYFADNEGRQLRRLDAGQVQTVMHTNARWQIQALRGHEEQIYMLQSRGADTRIVALGLASTRATSVIRGGEAAGLQISAFTINAAGELYLATANGQLHATEASARELNLAAPDPEQLRLVFENAGGEVLPQSDTKSFPRPFADIKLTEIVGLEYVERYGGLLVQDLAPHPEPGAYEQPVTERAHLRYLDLEREVVYPWLKPLVVGLGYFYFNQATQGFSSYYHEGSMALDQRSATLVYLERGRSRLLRLEDGLLGVSKIGQFSLDRLGFRDLLAARTGERAMEDHDPTRFLDDPRATQLEPRGPYVWLLMGSSMMSMSELVGQYSLGRQLAQGLERDLALREGVRLHTFQRTIPGGRLTRQITAIKGFMQVGRPDIISIEANASTFLPDDADEAFMAEQLERLTKLARRWDSKLVIIDTSPYIVRNREALRPASDQVVRFLQLARERGFEVIEVGDPVLDRHMEVTPFASPPITGIHPPPWAIDTVAEEIVAALSPSVRDWLRERSPALRSAGPESVESARTEPLSAAFEAHEFGWAERLSRLPAAATQVDYDGDHLLVFVDLAQVPEALALDELVLAVVYEQTVRLHNGARTAEIVLARFGRYDEYGAGVDEGATIVRREQLTHESLSDALREFIAGK</sequence>
<dbReference type="EMBL" id="PVNL01000064">
    <property type="protein sequence ID" value="PRQ06864.1"/>
    <property type="molecule type" value="Genomic_DNA"/>
</dbReference>
<evidence type="ECO:0000256" key="1">
    <source>
        <dbReference type="ARBA" id="ARBA00022737"/>
    </source>
</evidence>
<gene>
    <name evidence="3" type="ORF">ENSA7_34020</name>
</gene>
<evidence type="ECO:0000313" key="4">
    <source>
        <dbReference type="Proteomes" id="UP000238823"/>
    </source>
</evidence>
<dbReference type="OrthoDB" id="9774579at2"/>
<dbReference type="RefSeq" id="WP_106090395.1">
    <property type="nucleotide sequence ID" value="NZ_PVNL01000064.1"/>
</dbReference>
<dbReference type="Gene3D" id="2.120.10.30">
    <property type="entry name" value="TolB, C-terminal domain"/>
    <property type="match status" value="1"/>
</dbReference>
<dbReference type="InterPro" id="IPR001258">
    <property type="entry name" value="NHL_repeat"/>
</dbReference>
<comment type="caution">
    <text evidence="3">The sequence shown here is derived from an EMBL/GenBank/DDBJ whole genome shotgun (WGS) entry which is preliminary data.</text>
</comment>
<dbReference type="SUPFAM" id="SSF52266">
    <property type="entry name" value="SGNH hydrolase"/>
    <property type="match status" value="2"/>
</dbReference>
<reference evidence="3 4" key="1">
    <citation type="submission" date="2018-03" db="EMBL/GenBank/DDBJ databases">
        <title>Draft Genome Sequences of the Obligatory Marine Myxobacteria Enhygromyxa salina SWB007.</title>
        <authorList>
            <person name="Poehlein A."/>
            <person name="Moghaddam J.A."/>
            <person name="Harms H."/>
            <person name="Alanjari M."/>
            <person name="Koenig G.M."/>
            <person name="Daniel R."/>
            <person name="Schaeberle T.F."/>
        </authorList>
    </citation>
    <scope>NUCLEOTIDE SEQUENCE [LARGE SCALE GENOMIC DNA]</scope>
    <source>
        <strain evidence="3 4">SWB007</strain>
    </source>
</reference>
<feature type="repeat" description="NHL" evidence="2">
    <location>
        <begin position="381"/>
        <end position="417"/>
    </location>
</feature>
<organism evidence="3 4">
    <name type="scientific">Enhygromyxa salina</name>
    <dbReference type="NCBI Taxonomy" id="215803"/>
    <lineage>
        <taxon>Bacteria</taxon>
        <taxon>Pseudomonadati</taxon>
        <taxon>Myxococcota</taxon>
        <taxon>Polyangia</taxon>
        <taxon>Nannocystales</taxon>
        <taxon>Nannocystaceae</taxon>
        <taxon>Enhygromyxa</taxon>
    </lineage>
</organism>
<dbReference type="InterPro" id="IPR011042">
    <property type="entry name" value="6-blade_b-propeller_TolB-like"/>
</dbReference>
<dbReference type="AlphaFoldDB" id="A0A2S9YP49"/>
<dbReference type="Proteomes" id="UP000238823">
    <property type="component" value="Unassembled WGS sequence"/>
</dbReference>
<protein>
    <submittedName>
        <fullName evidence="3">Uncharacterized protein</fullName>
    </submittedName>
</protein>
<dbReference type="SUPFAM" id="SSF63825">
    <property type="entry name" value="YWTD domain"/>
    <property type="match status" value="1"/>
</dbReference>
<evidence type="ECO:0000256" key="2">
    <source>
        <dbReference type="PROSITE-ProRule" id="PRU00504"/>
    </source>
</evidence>
<dbReference type="PANTHER" id="PTHR46388:SF2">
    <property type="entry name" value="NHL REPEAT-CONTAINING PROTEIN 2"/>
    <property type="match status" value="1"/>
</dbReference>
<dbReference type="PROSITE" id="PS51125">
    <property type="entry name" value="NHL"/>
    <property type="match status" value="1"/>
</dbReference>
<evidence type="ECO:0000313" key="3">
    <source>
        <dbReference type="EMBL" id="PRQ06864.1"/>
    </source>
</evidence>
<keyword evidence="1" id="KW-0677">Repeat</keyword>
<dbReference type="Pfam" id="PF01436">
    <property type="entry name" value="NHL"/>
    <property type="match status" value="1"/>
</dbReference>
<name>A0A2S9YP49_9BACT</name>
<proteinExistence type="predicted"/>